<comment type="caution">
    <text evidence="4">The sequence shown here is derived from an EMBL/GenBank/DDBJ whole genome shotgun (WGS) entry which is preliminary data.</text>
</comment>
<keyword evidence="5" id="KW-1185">Reference proteome</keyword>
<name>A0A8H5GTP3_9AGAR</name>
<feature type="region of interest" description="Disordered" evidence="1">
    <location>
        <begin position="27"/>
        <end position="123"/>
    </location>
</feature>
<dbReference type="Gene3D" id="1.10.530.10">
    <property type="match status" value="1"/>
</dbReference>
<evidence type="ECO:0000256" key="2">
    <source>
        <dbReference type="SAM" id="SignalP"/>
    </source>
</evidence>
<reference evidence="4 5" key="1">
    <citation type="journal article" date="2020" name="ISME J.">
        <title>Uncovering the hidden diversity of litter-decomposition mechanisms in mushroom-forming fungi.</title>
        <authorList>
            <person name="Floudas D."/>
            <person name="Bentzer J."/>
            <person name="Ahren D."/>
            <person name="Johansson T."/>
            <person name="Persson P."/>
            <person name="Tunlid A."/>
        </authorList>
    </citation>
    <scope>NUCLEOTIDE SEQUENCE [LARGE SCALE GENOMIC DNA]</scope>
    <source>
        <strain evidence="4 5">CBS 291.85</strain>
    </source>
</reference>
<proteinExistence type="predicted"/>
<sequence>MKLQSFVFAALATALVVEASNPLAAGHGRLARRSQPTTKRCKARTPPKADDSSASTGNSFAASNDNKGDSNNSGKANDSQANSNTDDNNKANNDGDKSSSDGNKGNSGGNKGNNSGHSSDGGILSGSFDISAIAGPNGDIDEFNRGIDGAGWNPPYLGINDIKVVDLADALSKSDSPFHACAPYVDQFYRYGGANNIPPIMLASFAMQESSCNPHTVGGAGEQGLMQLTHEKCVNAPNGDCQDPDYNIKTGAEYFARTLKDKGGDLLQAIGSYNGWFKGMTYSDATAAANTGCCRCQNNLDYLQQFLNGWCQNVNAYSMKLGKYFNLDRC</sequence>
<gene>
    <name evidence="4" type="ORF">D9758_001899</name>
</gene>
<dbReference type="AlphaFoldDB" id="A0A8H5GTP3"/>
<evidence type="ECO:0000313" key="5">
    <source>
        <dbReference type="Proteomes" id="UP000559256"/>
    </source>
</evidence>
<feature type="compositionally biased region" description="Basic and acidic residues" evidence="1">
    <location>
        <begin position="87"/>
        <end position="99"/>
    </location>
</feature>
<dbReference type="OrthoDB" id="2537480at2759"/>
<organism evidence="4 5">
    <name type="scientific">Tetrapyrgos nigripes</name>
    <dbReference type="NCBI Taxonomy" id="182062"/>
    <lineage>
        <taxon>Eukaryota</taxon>
        <taxon>Fungi</taxon>
        <taxon>Dikarya</taxon>
        <taxon>Basidiomycota</taxon>
        <taxon>Agaricomycotina</taxon>
        <taxon>Agaricomycetes</taxon>
        <taxon>Agaricomycetidae</taxon>
        <taxon>Agaricales</taxon>
        <taxon>Marasmiineae</taxon>
        <taxon>Marasmiaceae</taxon>
        <taxon>Tetrapyrgos</taxon>
    </lineage>
</organism>
<dbReference type="InterPro" id="IPR008258">
    <property type="entry name" value="Transglycosylase_SLT_dom_1"/>
</dbReference>
<feature type="compositionally biased region" description="Low complexity" evidence="1">
    <location>
        <begin position="112"/>
        <end position="122"/>
    </location>
</feature>
<dbReference type="EMBL" id="JAACJM010000010">
    <property type="protein sequence ID" value="KAF5370720.1"/>
    <property type="molecule type" value="Genomic_DNA"/>
</dbReference>
<feature type="compositionally biased region" description="Low complexity" evidence="1">
    <location>
        <begin position="61"/>
        <end position="75"/>
    </location>
</feature>
<dbReference type="SUPFAM" id="SSF53955">
    <property type="entry name" value="Lysozyme-like"/>
    <property type="match status" value="1"/>
</dbReference>
<feature type="domain" description="Transglycosylase SLT" evidence="3">
    <location>
        <begin position="192"/>
        <end position="275"/>
    </location>
</feature>
<dbReference type="Pfam" id="PF01464">
    <property type="entry name" value="SLT"/>
    <property type="match status" value="1"/>
</dbReference>
<accession>A0A8H5GTP3</accession>
<feature type="chain" id="PRO_5034947126" description="Transglycosylase SLT domain-containing protein" evidence="2">
    <location>
        <begin position="20"/>
        <end position="330"/>
    </location>
</feature>
<keyword evidence="2" id="KW-0732">Signal</keyword>
<evidence type="ECO:0000313" key="4">
    <source>
        <dbReference type="EMBL" id="KAF5370720.1"/>
    </source>
</evidence>
<evidence type="ECO:0000256" key="1">
    <source>
        <dbReference type="SAM" id="MobiDB-lite"/>
    </source>
</evidence>
<evidence type="ECO:0000259" key="3">
    <source>
        <dbReference type="Pfam" id="PF01464"/>
    </source>
</evidence>
<dbReference type="Proteomes" id="UP000559256">
    <property type="component" value="Unassembled WGS sequence"/>
</dbReference>
<feature type="signal peptide" evidence="2">
    <location>
        <begin position="1"/>
        <end position="19"/>
    </location>
</feature>
<dbReference type="InterPro" id="IPR023346">
    <property type="entry name" value="Lysozyme-like_dom_sf"/>
</dbReference>
<protein>
    <recommendedName>
        <fullName evidence="3">Transglycosylase SLT domain-containing protein</fullName>
    </recommendedName>
</protein>